<name>A0A975Y0I5_9ACTN</name>
<evidence type="ECO:0000256" key="6">
    <source>
        <dbReference type="ARBA" id="ARBA00023136"/>
    </source>
</evidence>
<evidence type="ECO:0000256" key="5">
    <source>
        <dbReference type="ARBA" id="ARBA00022989"/>
    </source>
</evidence>
<dbReference type="Proteomes" id="UP000683575">
    <property type="component" value="Chromosome"/>
</dbReference>
<keyword evidence="10" id="KW-1185">Reference proteome</keyword>
<evidence type="ECO:0000256" key="1">
    <source>
        <dbReference type="ARBA" id="ARBA00004141"/>
    </source>
</evidence>
<dbReference type="InterPro" id="IPR003362">
    <property type="entry name" value="Bact_transf"/>
</dbReference>
<comment type="similarity">
    <text evidence="2">Belongs to the bacterial sugar transferase family.</text>
</comment>
<dbReference type="Pfam" id="PF02397">
    <property type="entry name" value="Bac_transf"/>
    <property type="match status" value="1"/>
</dbReference>
<keyword evidence="6 7" id="KW-0472">Membrane</keyword>
<keyword evidence="3" id="KW-0808">Transferase</keyword>
<evidence type="ECO:0000313" key="9">
    <source>
        <dbReference type="EMBL" id="QWZ08374.1"/>
    </source>
</evidence>
<comment type="subcellular location">
    <subcellularLocation>
        <location evidence="1">Membrane</location>
        <topology evidence="1">Multi-pass membrane protein</topology>
    </subcellularLocation>
</comment>
<dbReference type="InterPro" id="IPR017475">
    <property type="entry name" value="EPS_sugar_tfrase"/>
</dbReference>
<proteinExistence type="inferred from homology"/>
<dbReference type="GO" id="GO:0016780">
    <property type="term" value="F:phosphotransferase activity, for other substituted phosphate groups"/>
    <property type="evidence" value="ECO:0007669"/>
    <property type="project" value="TreeGrafter"/>
</dbReference>
<accession>A0A975Y0I5</accession>
<organism evidence="9 10">
    <name type="scientific">Nocardioides panacis</name>
    <dbReference type="NCBI Taxonomy" id="2849501"/>
    <lineage>
        <taxon>Bacteria</taxon>
        <taxon>Bacillati</taxon>
        <taxon>Actinomycetota</taxon>
        <taxon>Actinomycetes</taxon>
        <taxon>Propionibacteriales</taxon>
        <taxon>Nocardioidaceae</taxon>
        <taxon>Nocardioides</taxon>
    </lineage>
</organism>
<reference evidence="9" key="1">
    <citation type="submission" date="2021-06" db="EMBL/GenBank/DDBJ databases">
        <title>Complete genome sequence of Nocardioides sp. G188.</title>
        <authorList>
            <person name="Im W.-T."/>
        </authorList>
    </citation>
    <scope>NUCLEOTIDE SEQUENCE</scope>
    <source>
        <strain evidence="9">G188</strain>
    </source>
</reference>
<evidence type="ECO:0000256" key="4">
    <source>
        <dbReference type="ARBA" id="ARBA00022692"/>
    </source>
</evidence>
<dbReference type="PANTHER" id="PTHR30576">
    <property type="entry name" value="COLANIC BIOSYNTHESIS UDP-GLUCOSE LIPID CARRIER TRANSFERASE"/>
    <property type="match status" value="1"/>
</dbReference>
<protein>
    <submittedName>
        <fullName evidence="9">Exopolysaccharide biosynthesis polyprenyl glycosylphosphotransferase</fullName>
    </submittedName>
</protein>
<keyword evidence="4 7" id="KW-0812">Transmembrane</keyword>
<feature type="domain" description="Bacterial sugar transferase" evidence="8">
    <location>
        <begin position="178"/>
        <end position="365"/>
    </location>
</feature>
<dbReference type="PANTHER" id="PTHR30576:SF10">
    <property type="entry name" value="SLL5057 PROTEIN"/>
    <property type="match status" value="1"/>
</dbReference>
<dbReference type="GO" id="GO:0016020">
    <property type="term" value="C:membrane"/>
    <property type="evidence" value="ECO:0007669"/>
    <property type="project" value="UniProtKB-SubCell"/>
</dbReference>
<gene>
    <name evidence="9" type="ORF">KRR39_00355</name>
</gene>
<evidence type="ECO:0000256" key="3">
    <source>
        <dbReference type="ARBA" id="ARBA00022679"/>
    </source>
</evidence>
<dbReference type="NCBIfam" id="TIGR03025">
    <property type="entry name" value="EPS_sugtrans"/>
    <property type="match status" value="1"/>
</dbReference>
<feature type="transmembrane region" description="Helical" evidence="7">
    <location>
        <begin position="18"/>
        <end position="35"/>
    </location>
</feature>
<evidence type="ECO:0000259" key="8">
    <source>
        <dbReference type="Pfam" id="PF02397"/>
    </source>
</evidence>
<evidence type="ECO:0000256" key="2">
    <source>
        <dbReference type="ARBA" id="ARBA00006464"/>
    </source>
</evidence>
<dbReference type="AlphaFoldDB" id="A0A975Y0I5"/>
<evidence type="ECO:0000256" key="7">
    <source>
        <dbReference type="SAM" id="Phobius"/>
    </source>
</evidence>
<dbReference type="KEGG" id="nps:KRR39_00355"/>
<sequence>MLAMVAVGGVVPLDDVRLAFPALALSAGGSVLAVLQQGRAAAPQRLVLVGTRSDVEAYAAHVATDGSVLLVGAGIVAGERTLTVDAPLPVPTVRSLDRVAELASEVGADAVVVVPGLAVDTDDVRSLTWDLESLPVTLSIAVPIAAVARHRMHLRSLAGESVIDLAVSRAGVPSRFAKMAFDRVGALVLLVLASPVLVVMWAAVRVDSRGPGFFVQDRVGRDGVPFRMYKMRSMHTDAEARLAEFVSENEMDSTLFKIRRDPRVTRVGYLLRRSSLDELPQLWNVLRGDMSLVGPRPALPAEVATYDPAELRRLAVLPGITGLWQVSGRSDLTWDQAVRLDLYYADNWRMVDDLAIAARTVVAVMQARGAY</sequence>
<keyword evidence="5 7" id="KW-1133">Transmembrane helix</keyword>
<evidence type="ECO:0000313" key="10">
    <source>
        <dbReference type="Proteomes" id="UP000683575"/>
    </source>
</evidence>
<feature type="transmembrane region" description="Helical" evidence="7">
    <location>
        <begin position="184"/>
        <end position="204"/>
    </location>
</feature>
<dbReference type="EMBL" id="CP077062">
    <property type="protein sequence ID" value="QWZ08374.1"/>
    <property type="molecule type" value="Genomic_DNA"/>
</dbReference>